<keyword evidence="1" id="KW-0732">Signal</keyword>
<dbReference type="EMBL" id="QJJU01000010">
    <property type="protein sequence ID" value="PXX07672.1"/>
    <property type="molecule type" value="Genomic_DNA"/>
</dbReference>
<feature type="chain" id="PRO_5016281558" evidence="1">
    <location>
        <begin position="27"/>
        <end position="108"/>
    </location>
</feature>
<dbReference type="InterPro" id="IPR007969">
    <property type="entry name" value="DUF732"/>
</dbReference>
<dbReference type="AlphaFoldDB" id="A0A318HM74"/>
<proteinExistence type="predicted"/>
<protein>
    <submittedName>
        <fullName evidence="3">Uncharacterized protein DUF732</fullName>
    </submittedName>
</protein>
<evidence type="ECO:0000313" key="3">
    <source>
        <dbReference type="EMBL" id="PXX07672.1"/>
    </source>
</evidence>
<evidence type="ECO:0000256" key="1">
    <source>
        <dbReference type="SAM" id="SignalP"/>
    </source>
</evidence>
<feature type="domain" description="DUF732" evidence="2">
    <location>
        <begin position="30"/>
        <end position="100"/>
    </location>
</feature>
<evidence type="ECO:0000313" key="4">
    <source>
        <dbReference type="Proteomes" id="UP000247781"/>
    </source>
</evidence>
<gene>
    <name evidence="3" type="ORF">C8E89_11058</name>
</gene>
<dbReference type="Proteomes" id="UP000247781">
    <property type="component" value="Unassembled WGS sequence"/>
</dbReference>
<dbReference type="RefSeq" id="WP_110317045.1">
    <property type="nucleotide sequence ID" value="NZ_QJJU01000010.1"/>
</dbReference>
<keyword evidence="4" id="KW-1185">Reference proteome</keyword>
<reference evidence="4" key="1">
    <citation type="submission" date="2018-05" db="EMBL/GenBank/DDBJ databases">
        <authorList>
            <person name="Deangelis K."/>
            <person name="Huntemann M."/>
            <person name="Clum A."/>
            <person name="Pillay M."/>
            <person name="Palaniappan K."/>
            <person name="Varghese N."/>
            <person name="Mikhailova N."/>
            <person name="Stamatis D."/>
            <person name="Reddy T."/>
            <person name="Daum C."/>
            <person name="Shapiro N."/>
            <person name="Ivanova N."/>
            <person name="Kyrpides N."/>
            <person name="Woyke T."/>
        </authorList>
    </citation>
    <scope>NUCLEOTIDE SEQUENCE [LARGE SCALE GENOMIC DNA]</scope>
    <source>
        <strain evidence="4">GAS496</strain>
    </source>
</reference>
<dbReference type="OrthoDB" id="4737193at2"/>
<dbReference type="Pfam" id="PF05305">
    <property type="entry name" value="DUF732"/>
    <property type="match status" value="1"/>
</dbReference>
<sequence>MRKTHPLAAVVIALCTATPLATPASADDQQDQQFLQALQQKGVAVKSDQWALDLAHSTCDLLNKGGTVNDALKMLTKKTNWSVPKATDFGGYAVYVYCKDKLPAGAGG</sequence>
<name>A0A318HM74_9MYCO</name>
<feature type="signal peptide" evidence="1">
    <location>
        <begin position="1"/>
        <end position="26"/>
    </location>
</feature>
<evidence type="ECO:0000259" key="2">
    <source>
        <dbReference type="Pfam" id="PF05305"/>
    </source>
</evidence>
<organism evidence="3 4">
    <name type="scientific">Mycolicibacterium moriokaense</name>
    <dbReference type="NCBI Taxonomy" id="39691"/>
    <lineage>
        <taxon>Bacteria</taxon>
        <taxon>Bacillati</taxon>
        <taxon>Actinomycetota</taxon>
        <taxon>Actinomycetes</taxon>
        <taxon>Mycobacteriales</taxon>
        <taxon>Mycobacteriaceae</taxon>
        <taxon>Mycolicibacterium</taxon>
    </lineage>
</organism>
<reference evidence="3 4" key="2">
    <citation type="submission" date="2018-06" db="EMBL/GenBank/DDBJ databases">
        <title>Sequencing of bacterial isolates from soil warming experiment in Harvard Forest, Massachusetts, USA.</title>
        <authorList>
            <person name="Deangelis K.PhD."/>
        </authorList>
    </citation>
    <scope>NUCLEOTIDE SEQUENCE [LARGE SCALE GENOMIC DNA]</scope>
    <source>
        <strain evidence="3 4">GAS496</strain>
    </source>
</reference>
<accession>A0A318HM74</accession>
<comment type="caution">
    <text evidence="3">The sequence shown here is derived from an EMBL/GenBank/DDBJ whole genome shotgun (WGS) entry which is preliminary data.</text>
</comment>